<sequence length="433" mass="49406">MMFSSLLSRIAWNPYYATSPRRHSMTRLKLPTIITTLDGKFEMEVNEWCSAVTKDTTEWMESQIDFTRLRRKASHAGSASNGQTMEEERNGEALDSRVIPDIKPSLLAALAFPFADYTQLRVCADCLQWMFLLQWWAFEGSLLLEYEENSECHASDTSVRASSSQLDDLQSSNTRNIGEGISKLLDSVLTRIPINFVGQICSSLIAYCERLSLQSTRSPEISENETNGSKVITDALRQIETLMTLKNAIKPANPSAFPWSAPFCALLNYAYDFPERQEGRWFDEVKNVAVDILQWTHDMLSFTSALCSSSDPSRRVDHYPSFFTSNTLLEVCKSQRRRATLFSRFDLTSPSLDNLTIAELQQAVDSLGTQILQRIDQLQALRPDDTEKEEKKRYWRAVACLVAGVLHWSFQTEFYFRPSSADFREKGEKEISF</sequence>
<dbReference type="InterPro" id="IPR008949">
    <property type="entry name" value="Isoprenoid_synthase_dom_sf"/>
</dbReference>
<protein>
    <recommendedName>
        <fullName evidence="4">Terpenoid synthase</fullName>
    </recommendedName>
</protein>
<reference evidence="2 3" key="1">
    <citation type="submission" date="2015-04" db="EMBL/GenBank/DDBJ databases">
        <title>Complete genome sequence of Schizopora paradoxa KUC8140, a cosmopolitan wood degrader in East Asia.</title>
        <authorList>
            <consortium name="DOE Joint Genome Institute"/>
            <person name="Min B."/>
            <person name="Park H."/>
            <person name="Jang Y."/>
            <person name="Kim J.-J."/>
            <person name="Kim K.H."/>
            <person name="Pangilinan J."/>
            <person name="Lipzen A."/>
            <person name="Riley R."/>
            <person name="Grigoriev I.V."/>
            <person name="Spatafora J.W."/>
            <person name="Choi I.-G."/>
        </authorList>
    </citation>
    <scope>NUCLEOTIDE SEQUENCE [LARGE SCALE GENOMIC DNA]</scope>
    <source>
        <strain evidence="2 3">KUC8140</strain>
    </source>
</reference>
<feature type="region of interest" description="Disordered" evidence="1">
    <location>
        <begin position="73"/>
        <end position="92"/>
    </location>
</feature>
<dbReference type="Proteomes" id="UP000053477">
    <property type="component" value="Unassembled WGS sequence"/>
</dbReference>
<evidence type="ECO:0000313" key="2">
    <source>
        <dbReference type="EMBL" id="KLO12631.1"/>
    </source>
</evidence>
<dbReference type="Gene3D" id="1.10.600.10">
    <property type="entry name" value="Farnesyl Diphosphate Synthase"/>
    <property type="match status" value="2"/>
</dbReference>
<dbReference type="InParanoid" id="A0A0H2S707"/>
<accession>A0A0H2S707</accession>
<organism evidence="2 3">
    <name type="scientific">Schizopora paradoxa</name>
    <dbReference type="NCBI Taxonomy" id="27342"/>
    <lineage>
        <taxon>Eukaryota</taxon>
        <taxon>Fungi</taxon>
        <taxon>Dikarya</taxon>
        <taxon>Basidiomycota</taxon>
        <taxon>Agaricomycotina</taxon>
        <taxon>Agaricomycetes</taxon>
        <taxon>Hymenochaetales</taxon>
        <taxon>Schizoporaceae</taxon>
        <taxon>Schizopora</taxon>
    </lineage>
</organism>
<dbReference type="EMBL" id="KQ085974">
    <property type="protein sequence ID" value="KLO12631.1"/>
    <property type="molecule type" value="Genomic_DNA"/>
</dbReference>
<evidence type="ECO:0000313" key="3">
    <source>
        <dbReference type="Proteomes" id="UP000053477"/>
    </source>
</evidence>
<name>A0A0H2S707_9AGAM</name>
<evidence type="ECO:0000256" key="1">
    <source>
        <dbReference type="SAM" id="MobiDB-lite"/>
    </source>
</evidence>
<dbReference type="OrthoDB" id="2861623at2759"/>
<keyword evidence="3" id="KW-1185">Reference proteome</keyword>
<proteinExistence type="predicted"/>
<evidence type="ECO:0008006" key="4">
    <source>
        <dbReference type="Google" id="ProtNLM"/>
    </source>
</evidence>
<gene>
    <name evidence="2" type="ORF">SCHPADRAFT_409847</name>
</gene>
<dbReference type="AlphaFoldDB" id="A0A0H2S707"/>